<evidence type="ECO:0000313" key="2">
    <source>
        <dbReference type="Proteomes" id="UP000214588"/>
    </source>
</evidence>
<gene>
    <name evidence="1" type="ORF">CDO51_06570</name>
</gene>
<name>A0A226BYA6_9FIRM</name>
<accession>A0A226BYA6</accession>
<evidence type="ECO:0000313" key="1">
    <source>
        <dbReference type="EMBL" id="OWZ83752.1"/>
    </source>
</evidence>
<protein>
    <recommendedName>
        <fullName evidence="3">YokE-like PH domain-containing protein</fullName>
    </recommendedName>
</protein>
<sequence length="109" mass="13218">MFELLEDIEPKFQKRFKKEVSMAEITRYALKINKSVWIIVTNRKIYILAKKLWFIRPLIFSFSEIKDFKCNDETLEIILRNNNSNKFKVEFNKKEQLKKLTKELNSLIN</sequence>
<evidence type="ECO:0008006" key="3">
    <source>
        <dbReference type="Google" id="ProtNLM"/>
    </source>
</evidence>
<dbReference type="OrthoDB" id="9946244at2"/>
<dbReference type="RefSeq" id="WP_089023502.1">
    <property type="nucleotide sequence ID" value="NZ_NIQC01000012.1"/>
</dbReference>
<reference evidence="1 2" key="1">
    <citation type="submission" date="2017-06" db="EMBL/GenBank/DDBJ databases">
        <title>Draft Genome Sequence of Natranaerobius trueperi halophilic, alkalithermophilic bacteria from soda lakes.</title>
        <authorList>
            <person name="Zhao B."/>
        </authorList>
    </citation>
    <scope>NUCLEOTIDE SEQUENCE [LARGE SCALE GENOMIC DNA]</scope>
    <source>
        <strain evidence="1 2">DSM 18760</strain>
    </source>
</reference>
<organism evidence="1 2">
    <name type="scientific">Natranaerobius trueperi</name>
    <dbReference type="NCBI Taxonomy" id="759412"/>
    <lineage>
        <taxon>Bacteria</taxon>
        <taxon>Bacillati</taxon>
        <taxon>Bacillota</taxon>
        <taxon>Clostridia</taxon>
        <taxon>Natranaerobiales</taxon>
        <taxon>Natranaerobiaceae</taxon>
        <taxon>Natranaerobius</taxon>
    </lineage>
</organism>
<keyword evidence="2" id="KW-1185">Reference proteome</keyword>
<dbReference type="Proteomes" id="UP000214588">
    <property type="component" value="Unassembled WGS sequence"/>
</dbReference>
<proteinExistence type="predicted"/>
<comment type="caution">
    <text evidence="1">The sequence shown here is derived from an EMBL/GenBank/DDBJ whole genome shotgun (WGS) entry which is preliminary data.</text>
</comment>
<dbReference type="AlphaFoldDB" id="A0A226BYA6"/>
<dbReference type="EMBL" id="NIQC01000012">
    <property type="protein sequence ID" value="OWZ83752.1"/>
    <property type="molecule type" value="Genomic_DNA"/>
</dbReference>